<dbReference type="InterPro" id="IPR009297">
    <property type="entry name" value="DUF952"/>
</dbReference>
<gene>
    <name evidence="1" type="ORF">SAPIO_CDS8624</name>
</gene>
<dbReference type="Proteomes" id="UP000028545">
    <property type="component" value="Unassembled WGS sequence"/>
</dbReference>
<proteinExistence type="predicted"/>
<dbReference type="KEGG" id="sapo:SAPIO_CDS8624"/>
<dbReference type="VEuPathDB" id="FungiDB:SAPIO_CDS8624"/>
<name>A0A084G027_PSEDA</name>
<dbReference type="PANTHER" id="PTHR34129:SF1">
    <property type="entry name" value="DUF952 DOMAIN-CONTAINING PROTEIN"/>
    <property type="match status" value="1"/>
</dbReference>
<dbReference type="EMBL" id="JOWA01000121">
    <property type="protein sequence ID" value="KEZ40689.1"/>
    <property type="molecule type" value="Genomic_DNA"/>
</dbReference>
<dbReference type="PANTHER" id="PTHR34129">
    <property type="entry name" value="BLR1139 PROTEIN"/>
    <property type="match status" value="1"/>
</dbReference>
<dbReference type="Gene3D" id="3.20.170.20">
    <property type="entry name" value="Protein of unknown function DUF952"/>
    <property type="match status" value="1"/>
</dbReference>
<protein>
    <recommendedName>
        <fullName evidence="3">DUF952 domain-containing protein</fullName>
    </recommendedName>
</protein>
<dbReference type="SUPFAM" id="SSF56399">
    <property type="entry name" value="ADP-ribosylation"/>
    <property type="match status" value="1"/>
</dbReference>
<dbReference type="AlphaFoldDB" id="A0A084G027"/>
<dbReference type="OMA" id="NDEGWDK"/>
<sequence>MSAPNTPPKYLYKILDVEPPVPLPDELPLSELDANDGFIHLSVAEQIPSTGGLFFDAHKTLWVLKLNFESLGTVKWEGSDDDGRAFPHLYGGFGAKEVVGVKIVERAGGEGWRGIFERDEWLE</sequence>
<dbReference type="OrthoDB" id="3335358at2759"/>
<organism evidence="1 2">
    <name type="scientific">Pseudallescheria apiosperma</name>
    <name type="common">Scedosporium apiospermum</name>
    <dbReference type="NCBI Taxonomy" id="563466"/>
    <lineage>
        <taxon>Eukaryota</taxon>
        <taxon>Fungi</taxon>
        <taxon>Dikarya</taxon>
        <taxon>Ascomycota</taxon>
        <taxon>Pezizomycotina</taxon>
        <taxon>Sordariomycetes</taxon>
        <taxon>Hypocreomycetidae</taxon>
        <taxon>Microascales</taxon>
        <taxon>Microascaceae</taxon>
        <taxon>Scedosporium</taxon>
    </lineage>
</organism>
<dbReference type="RefSeq" id="XP_016640488.1">
    <property type="nucleotide sequence ID" value="XM_016790225.1"/>
</dbReference>
<keyword evidence="2" id="KW-1185">Reference proteome</keyword>
<comment type="caution">
    <text evidence="1">The sequence shown here is derived from an EMBL/GenBank/DDBJ whole genome shotgun (WGS) entry which is preliminary data.</text>
</comment>
<reference evidence="1 2" key="1">
    <citation type="journal article" date="2014" name="Genome Announc.">
        <title>Draft genome sequence of the pathogenic fungus Scedosporium apiospermum.</title>
        <authorList>
            <person name="Vandeputte P."/>
            <person name="Ghamrawi S."/>
            <person name="Rechenmann M."/>
            <person name="Iltis A."/>
            <person name="Giraud S."/>
            <person name="Fleury M."/>
            <person name="Thornton C."/>
            <person name="Delhaes L."/>
            <person name="Meyer W."/>
            <person name="Papon N."/>
            <person name="Bouchara J.P."/>
        </authorList>
    </citation>
    <scope>NUCLEOTIDE SEQUENCE [LARGE SCALE GENOMIC DNA]</scope>
    <source>
        <strain evidence="1 2">IHEM 14462</strain>
    </source>
</reference>
<evidence type="ECO:0008006" key="3">
    <source>
        <dbReference type="Google" id="ProtNLM"/>
    </source>
</evidence>
<dbReference type="GeneID" id="27727696"/>
<evidence type="ECO:0000313" key="2">
    <source>
        <dbReference type="Proteomes" id="UP000028545"/>
    </source>
</evidence>
<evidence type="ECO:0000313" key="1">
    <source>
        <dbReference type="EMBL" id="KEZ40689.1"/>
    </source>
</evidence>
<dbReference type="HOGENOM" id="CLU_129452_2_0_1"/>
<accession>A0A084G027</accession>
<dbReference type="Pfam" id="PF06108">
    <property type="entry name" value="DUF952"/>
    <property type="match status" value="1"/>
</dbReference>